<accession>A0A397TVC2</accession>
<proteinExistence type="predicted"/>
<evidence type="ECO:0000256" key="3">
    <source>
        <dbReference type="ARBA" id="ARBA00022737"/>
    </source>
</evidence>
<keyword evidence="3" id="KW-0677">Repeat</keyword>
<dbReference type="EMBL" id="QKWP01002949">
    <property type="protein sequence ID" value="RIB01764.1"/>
    <property type="molecule type" value="Genomic_DNA"/>
</dbReference>
<keyword evidence="2" id="KW-0433">Leucine-rich repeat</keyword>
<evidence type="ECO:0000256" key="2">
    <source>
        <dbReference type="ARBA" id="ARBA00022614"/>
    </source>
</evidence>
<dbReference type="InterPro" id="IPR032675">
    <property type="entry name" value="LRR_dom_sf"/>
</dbReference>
<evidence type="ECO:0000256" key="1">
    <source>
        <dbReference type="ARBA" id="ARBA00022468"/>
    </source>
</evidence>
<dbReference type="Gene3D" id="3.80.10.10">
    <property type="entry name" value="Ribonuclease Inhibitor"/>
    <property type="match status" value="1"/>
</dbReference>
<dbReference type="InterPro" id="IPR001611">
    <property type="entry name" value="Leu-rich_rpt"/>
</dbReference>
<dbReference type="InterPro" id="IPR027038">
    <property type="entry name" value="RanGap"/>
</dbReference>
<dbReference type="GO" id="GO:0005829">
    <property type="term" value="C:cytosol"/>
    <property type="evidence" value="ECO:0007669"/>
    <property type="project" value="TreeGrafter"/>
</dbReference>
<name>A0A397TVC2_9GLOM</name>
<dbReference type="OrthoDB" id="120976at2759"/>
<dbReference type="Pfam" id="PF13516">
    <property type="entry name" value="LRR_6"/>
    <property type="match status" value="2"/>
</dbReference>
<evidence type="ECO:0000313" key="5">
    <source>
        <dbReference type="Proteomes" id="UP000266673"/>
    </source>
</evidence>
<reference evidence="4 5" key="1">
    <citation type="submission" date="2018-06" db="EMBL/GenBank/DDBJ databases">
        <title>Comparative genomics reveals the genomic features of Rhizophagus irregularis, R. cerebriforme, R. diaphanum and Gigaspora rosea, and their symbiotic lifestyle signature.</title>
        <authorList>
            <person name="Morin E."/>
            <person name="San Clemente H."/>
            <person name="Chen E.C.H."/>
            <person name="De La Providencia I."/>
            <person name="Hainaut M."/>
            <person name="Kuo A."/>
            <person name="Kohler A."/>
            <person name="Murat C."/>
            <person name="Tang N."/>
            <person name="Roy S."/>
            <person name="Loubradou J."/>
            <person name="Henrissat B."/>
            <person name="Grigoriev I.V."/>
            <person name="Corradi N."/>
            <person name="Roux C."/>
            <person name="Martin F.M."/>
        </authorList>
    </citation>
    <scope>NUCLEOTIDE SEQUENCE [LARGE SCALE GENOMIC DNA]</scope>
    <source>
        <strain evidence="4 5">DAOM 194757</strain>
    </source>
</reference>
<dbReference type="GO" id="GO:0048471">
    <property type="term" value="C:perinuclear region of cytoplasm"/>
    <property type="evidence" value="ECO:0007669"/>
    <property type="project" value="TreeGrafter"/>
</dbReference>
<evidence type="ECO:0000313" key="4">
    <source>
        <dbReference type="EMBL" id="RIB01764.1"/>
    </source>
</evidence>
<gene>
    <name evidence="4" type="ORF">C2G38_2229742</name>
</gene>
<keyword evidence="5" id="KW-1185">Reference proteome</keyword>
<dbReference type="Proteomes" id="UP000266673">
    <property type="component" value="Unassembled WGS sequence"/>
</dbReference>
<dbReference type="GO" id="GO:0005634">
    <property type="term" value="C:nucleus"/>
    <property type="evidence" value="ECO:0007669"/>
    <property type="project" value="TreeGrafter"/>
</dbReference>
<dbReference type="AlphaFoldDB" id="A0A397TVC2"/>
<dbReference type="SMART" id="SM00368">
    <property type="entry name" value="LRR_RI"/>
    <property type="match status" value="2"/>
</dbReference>
<sequence>MRINCTLEDLLITDNNIGSKGAEVLAEALTRTPNNFFECKEIKEFADALQTNSTLEDLLIMDNNIGSEGAEVLAEALTRTQNKLF</sequence>
<dbReference type="SUPFAM" id="SSF52047">
    <property type="entry name" value="RNI-like"/>
    <property type="match status" value="1"/>
</dbReference>
<dbReference type="GO" id="GO:0005096">
    <property type="term" value="F:GTPase activator activity"/>
    <property type="evidence" value="ECO:0007669"/>
    <property type="project" value="UniProtKB-KW"/>
</dbReference>
<comment type="caution">
    <text evidence="4">The sequence shown here is derived from an EMBL/GenBank/DDBJ whole genome shotgun (WGS) entry which is preliminary data.</text>
</comment>
<dbReference type="GO" id="GO:0006913">
    <property type="term" value="P:nucleocytoplasmic transport"/>
    <property type="evidence" value="ECO:0007669"/>
    <property type="project" value="TreeGrafter"/>
</dbReference>
<dbReference type="PANTHER" id="PTHR24113:SF12">
    <property type="entry name" value="RAN GTPASE-ACTIVATING PROTEIN 1"/>
    <property type="match status" value="1"/>
</dbReference>
<dbReference type="GO" id="GO:0031267">
    <property type="term" value="F:small GTPase binding"/>
    <property type="evidence" value="ECO:0007669"/>
    <property type="project" value="TreeGrafter"/>
</dbReference>
<organism evidence="4 5">
    <name type="scientific">Gigaspora rosea</name>
    <dbReference type="NCBI Taxonomy" id="44941"/>
    <lineage>
        <taxon>Eukaryota</taxon>
        <taxon>Fungi</taxon>
        <taxon>Fungi incertae sedis</taxon>
        <taxon>Mucoromycota</taxon>
        <taxon>Glomeromycotina</taxon>
        <taxon>Glomeromycetes</taxon>
        <taxon>Diversisporales</taxon>
        <taxon>Gigasporaceae</taxon>
        <taxon>Gigaspora</taxon>
    </lineage>
</organism>
<dbReference type="PANTHER" id="PTHR24113">
    <property type="entry name" value="RAN GTPASE-ACTIVATING PROTEIN 1"/>
    <property type="match status" value="1"/>
</dbReference>
<keyword evidence="1" id="KW-0343">GTPase activation</keyword>
<protein>
    <submittedName>
        <fullName evidence="4">Uncharacterized protein</fullName>
    </submittedName>
</protein>